<dbReference type="EMBL" id="CACTIH010007599">
    <property type="protein sequence ID" value="CAA3016226.1"/>
    <property type="molecule type" value="Genomic_DNA"/>
</dbReference>
<sequence>MGVDTRHSQPLDRAYSAPCTDEEELLVGAEHLPDGAATEPSHAVGVSDAEFDSCNVTDGEGVVADVPVPALVPEA</sequence>
<evidence type="ECO:0000313" key="2">
    <source>
        <dbReference type="Proteomes" id="UP000594638"/>
    </source>
</evidence>
<accession>A0A8S0UFW2</accession>
<dbReference type="Proteomes" id="UP000594638">
    <property type="component" value="Unassembled WGS sequence"/>
</dbReference>
<organism evidence="1 2">
    <name type="scientific">Olea europaea subsp. europaea</name>
    <dbReference type="NCBI Taxonomy" id="158383"/>
    <lineage>
        <taxon>Eukaryota</taxon>
        <taxon>Viridiplantae</taxon>
        <taxon>Streptophyta</taxon>
        <taxon>Embryophyta</taxon>
        <taxon>Tracheophyta</taxon>
        <taxon>Spermatophyta</taxon>
        <taxon>Magnoliopsida</taxon>
        <taxon>eudicotyledons</taxon>
        <taxon>Gunneridae</taxon>
        <taxon>Pentapetalae</taxon>
        <taxon>asterids</taxon>
        <taxon>lamiids</taxon>
        <taxon>Lamiales</taxon>
        <taxon>Oleaceae</taxon>
        <taxon>Oleeae</taxon>
        <taxon>Olea</taxon>
    </lineage>
</organism>
<proteinExistence type="predicted"/>
<gene>
    <name evidence="1" type="ORF">OLEA9_A033816</name>
</gene>
<dbReference type="Gramene" id="OE9A033816T1">
    <property type="protein sequence ID" value="OE9A033816C1"/>
    <property type="gene ID" value="OE9A033816"/>
</dbReference>
<evidence type="ECO:0000313" key="1">
    <source>
        <dbReference type="EMBL" id="CAA3016226.1"/>
    </source>
</evidence>
<dbReference type="AlphaFoldDB" id="A0A8S0UFW2"/>
<reference evidence="1 2" key="1">
    <citation type="submission" date="2019-12" db="EMBL/GenBank/DDBJ databases">
        <authorList>
            <person name="Alioto T."/>
            <person name="Alioto T."/>
            <person name="Gomez Garrido J."/>
        </authorList>
    </citation>
    <scope>NUCLEOTIDE SEQUENCE [LARGE SCALE GENOMIC DNA]</scope>
</reference>
<keyword evidence="2" id="KW-1185">Reference proteome</keyword>
<protein>
    <submittedName>
        <fullName evidence="1">Uncharacterized protein</fullName>
    </submittedName>
</protein>
<comment type="caution">
    <text evidence="1">The sequence shown here is derived from an EMBL/GenBank/DDBJ whole genome shotgun (WGS) entry which is preliminary data.</text>
</comment>
<name>A0A8S0UFW2_OLEEU</name>